<accession>A0A8X7UC59</accession>
<gene>
    <name evidence="3" type="ORF">Bca52824_066701</name>
</gene>
<evidence type="ECO:0000259" key="2">
    <source>
        <dbReference type="PROSITE" id="PS51358"/>
    </source>
</evidence>
<evidence type="ECO:0000313" key="3">
    <source>
        <dbReference type="EMBL" id="KAG2272146.1"/>
    </source>
</evidence>
<dbReference type="InterPro" id="IPR002687">
    <property type="entry name" value="Nop_dom"/>
</dbReference>
<feature type="domain" description="Nop" evidence="2">
    <location>
        <begin position="146"/>
        <end position="267"/>
    </location>
</feature>
<reference evidence="3 4" key="1">
    <citation type="submission" date="2020-02" db="EMBL/GenBank/DDBJ databases">
        <authorList>
            <person name="Ma Q."/>
            <person name="Huang Y."/>
            <person name="Song X."/>
            <person name="Pei D."/>
        </authorList>
    </citation>
    <scope>NUCLEOTIDE SEQUENCE [LARGE SCALE GENOMIC DNA]</scope>
    <source>
        <strain evidence="3">Sxm20200214</strain>
        <tissue evidence="3">Leaf</tissue>
    </source>
</reference>
<dbReference type="GO" id="GO:0031428">
    <property type="term" value="C:box C/D methylation guide snoRNP complex"/>
    <property type="evidence" value="ECO:0007669"/>
    <property type="project" value="InterPro"/>
</dbReference>
<dbReference type="Pfam" id="PF01798">
    <property type="entry name" value="Nop"/>
    <property type="match status" value="1"/>
</dbReference>
<keyword evidence="4" id="KW-1185">Reference proteome</keyword>
<evidence type="ECO:0000256" key="1">
    <source>
        <dbReference type="SAM" id="MobiDB-lite"/>
    </source>
</evidence>
<proteinExistence type="predicted"/>
<dbReference type="PANTHER" id="PTHR10894">
    <property type="entry name" value="NUCLEOLAR PROTEIN 5 NUCLEOLAR PROTEIN NOP5 NOP58"/>
    <property type="match status" value="1"/>
</dbReference>
<dbReference type="InterPro" id="IPR045056">
    <property type="entry name" value="Nop56/Nop58"/>
</dbReference>
<dbReference type="Gene3D" id="1.10.246.90">
    <property type="entry name" value="Nop domain"/>
    <property type="match status" value="1"/>
</dbReference>
<evidence type="ECO:0000313" key="4">
    <source>
        <dbReference type="Proteomes" id="UP000886595"/>
    </source>
</evidence>
<dbReference type="PANTHER" id="PTHR10894:SF0">
    <property type="entry name" value="NUCLEOLAR PROTEIN 56"/>
    <property type="match status" value="1"/>
</dbReference>
<dbReference type="PROSITE" id="PS51358">
    <property type="entry name" value="NOP"/>
    <property type="match status" value="1"/>
</dbReference>
<dbReference type="AlphaFoldDB" id="A0A8X7UC59"/>
<feature type="region of interest" description="Disordered" evidence="1">
    <location>
        <begin position="293"/>
        <end position="359"/>
    </location>
</feature>
<feature type="compositionally biased region" description="Basic and acidic residues" evidence="1">
    <location>
        <begin position="298"/>
        <end position="312"/>
    </location>
</feature>
<dbReference type="GO" id="GO:0030515">
    <property type="term" value="F:snoRNA binding"/>
    <property type="evidence" value="ECO:0007669"/>
    <property type="project" value="InterPro"/>
</dbReference>
<dbReference type="Proteomes" id="UP000886595">
    <property type="component" value="Unassembled WGS sequence"/>
</dbReference>
<protein>
    <recommendedName>
        <fullName evidence="2">Nop domain-containing protein</fullName>
    </recommendedName>
</protein>
<dbReference type="GO" id="GO:0032040">
    <property type="term" value="C:small-subunit processome"/>
    <property type="evidence" value="ECO:0007669"/>
    <property type="project" value="InterPro"/>
</dbReference>
<comment type="caution">
    <text evidence="3">The sequence shown here is derived from an EMBL/GenBank/DDBJ whole genome shotgun (WGS) entry which is preliminary data.</text>
</comment>
<organism evidence="3 4">
    <name type="scientific">Brassica carinata</name>
    <name type="common">Ethiopian mustard</name>
    <name type="synonym">Abyssinian cabbage</name>
    <dbReference type="NCBI Taxonomy" id="52824"/>
    <lineage>
        <taxon>Eukaryota</taxon>
        <taxon>Viridiplantae</taxon>
        <taxon>Streptophyta</taxon>
        <taxon>Embryophyta</taxon>
        <taxon>Tracheophyta</taxon>
        <taxon>Spermatophyta</taxon>
        <taxon>Magnoliopsida</taxon>
        <taxon>eudicotyledons</taxon>
        <taxon>Gunneridae</taxon>
        <taxon>Pentapetalae</taxon>
        <taxon>rosids</taxon>
        <taxon>malvids</taxon>
        <taxon>Brassicales</taxon>
        <taxon>Brassicaceae</taxon>
        <taxon>Brassiceae</taxon>
        <taxon>Brassica</taxon>
    </lineage>
</organism>
<dbReference type="OrthoDB" id="6780543at2759"/>
<dbReference type="InterPro" id="IPR036070">
    <property type="entry name" value="Nop_dom_sf"/>
</dbReference>
<sequence>MVRLLQEKEPPAESSEIDAVFSEKRRSSSLESEVFVGDDAVSGEDWRWSSTDLRKQRRHRPFTSSLKIRSCLKSRQLRIDPRLPPLPLPELYLRVVIGRDSSAVEIGSCIFEATKIPCQSNEFVHELLRGVRQHFDRFIKDLKIVNDNYLYARVSKVIEDKSKLSEEHIPMLTDILGDEDKAKEILGAEKALFRALKTRGNTPKYGLIFHSSFIGRASAKNKGRIARYLANKCSVASRIDCFADSSTTAFGEKLREQVEEPLEFYDKGVAPRKNVDVMKEVLESLEKKDEGEAIAVEASEKNKKKDKRKTEEKDEGEDGEKSTKKKKSKTVEEELTSHRRKRRKLSHKVKNIPRQVSVM</sequence>
<dbReference type="InterPro" id="IPR042239">
    <property type="entry name" value="Nop_C"/>
</dbReference>
<dbReference type="SUPFAM" id="SSF89124">
    <property type="entry name" value="Nop domain"/>
    <property type="match status" value="1"/>
</dbReference>
<dbReference type="EMBL" id="JAAMPC010000013">
    <property type="protein sequence ID" value="KAG2272146.1"/>
    <property type="molecule type" value="Genomic_DNA"/>
</dbReference>
<name>A0A8X7UC59_BRACI</name>
<feature type="compositionally biased region" description="Basic residues" evidence="1">
    <location>
        <begin position="338"/>
        <end position="351"/>
    </location>
</feature>